<dbReference type="Gene3D" id="1.25.40.420">
    <property type="match status" value="1"/>
</dbReference>
<evidence type="ECO:0000313" key="5">
    <source>
        <dbReference type="EMBL" id="KAL3832088.1"/>
    </source>
</evidence>
<dbReference type="Gene3D" id="3.30.710.10">
    <property type="entry name" value="Potassium Channel Kv1.1, Chain A"/>
    <property type="match status" value="1"/>
</dbReference>
<keyword evidence="1" id="KW-0880">Kelch repeat</keyword>
<dbReference type="EMBL" id="JBJQND010000019">
    <property type="protein sequence ID" value="KAL3832088.1"/>
    <property type="molecule type" value="Genomic_DNA"/>
</dbReference>
<proteinExistence type="predicted"/>
<dbReference type="FunFam" id="1.25.40.420:FF:000001">
    <property type="entry name" value="Kelch-like family member 12"/>
    <property type="match status" value="1"/>
</dbReference>
<sequence length="609" mass="69580">MEMDWDDHSRDKTLLEKKFSTQACNILNELRKTGQLCDAIIKVENQEFPIHRAIMSACSPYFRALFTNEMFNTDRREIIIPGVSADMMKLIIEFAYTRELHVTQENVEQLLPAADQFHVNGLVKACCDFLASEICAENCIGIYKFSCTYFCHNLERATFRYLMQNFTDVYSTSNEYLQLTVEEVCSFLASDELNVKNEEIVFDAILRWIDYDPERRKNYIARLLKTIRLGLLTTQYFVERVKTHPYVRDSDACKPIIIETLKFLYDLDMDEEKEVDLNNPLARPRVPHEILFVVGGWSGGSPTNIVETYDTRADRWIVCDALDAGARAYHGTAAIDKLIYVIGGFDGVEYFNSVRCYDPVSKTWSEVAPMNAKRCYVSVAVLDGMIYAMGGYDGHNRQNTAERYTPKKNQWSYIQPMNYQRSDASSSALQGKIYICGGFNGTECLNNAEMYDPAINQWTMIAPMRNRRSGVGVMAYRDHIYALGGFNGITRMNTGERYSPVTKAWQTIPEMYNPRSNFAIEVIDDMIFAIGGFNGVTTIFNVECYDGTTDEWYDATDMNLYRSALSACVVTGLPNVQDYIHKDRDKQEDNKKKRSANTANAAVPPPQQN</sequence>
<dbReference type="PANTHER" id="PTHR24412">
    <property type="entry name" value="KELCH PROTEIN"/>
    <property type="match status" value="1"/>
</dbReference>
<dbReference type="SUPFAM" id="SSF54695">
    <property type="entry name" value="POZ domain"/>
    <property type="match status" value="1"/>
</dbReference>
<name>A0ABD3T615_SINWO</name>
<dbReference type="PRINTS" id="PR00501">
    <property type="entry name" value="KELCHREPEAT"/>
</dbReference>
<feature type="compositionally biased region" description="Basic and acidic residues" evidence="3">
    <location>
        <begin position="579"/>
        <end position="591"/>
    </location>
</feature>
<dbReference type="SUPFAM" id="SSF117281">
    <property type="entry name" value="Kelch motif"/>
    <property type="match status" value="1"/>
</dbReference>
<dbReference type="Pfam" id="PF00651">
    <property type="entry name" value="BTB"/>
    <property type="match status" value="1"/>
</dbReference>
<accession>A0ABD3T615</accession>
<dbReference type="InterPro" id="IPR017096">
    <property type="entry name" value="BTB-kelch_protein"/>
</dbReference>
<dbReference type="InterPro" id="IPR006652">
    <property type="entry name" value="Kelch_1"/>
</dbReference>
<evidence type="ECO:0000259" key="4">
    <source>
        <dbReference type="PROSITE" id="PS50097"/>
    </source>
</evidence>
<keyword evidence="2" id="KW-0677">Repeat</keyword>
<dbReference type="Pfam" id="PF07707">
    <property type="entry name" value="BACK"/>
    <property type="match status" value="1"/>
</dbReference>
<evidence type="ECO:0000256" key="3">
    <source>
        <dbReference type="SAM" id="MobiDB-lite"/>
    </source>
</evidence>
<dbReference type="Proteomes" id="UP001634394">
    <property type="component" value="Unassembled WGS sequence"/>
</dbReference>
<dbReference type="InterPro" id="IPR030608">
    <property type="entry name" value="KLHL10_BTB/POZ"/>
</dbReference>
<dbReference type="Pfam" id="PF01344">
    <property type="entry name" value="Kelch_1"/>
    <property type="match status" value="6"/>
</dbReference>
<dbReference type="AlphaFoldDB" id="A0ABD3T615"/>
<dbReference type="InterPro" id="IPR011705">
    <property type="entry name" value="BACK"/>
</dbReference>
<evidence type="ECO:0000256" key="2">
    <source>
        <dbReference type="ARBA" id="ARBA00022737"/>
    </source>
</evidence>
<dbReference type="CDD" id="cd18240">
    <property type="entry name" value="BTB_POZ_KLHL10"/>
    <property type="match status" value="1"/>
</dbReference>
<dbReference type="InterPro" id="IPR015915">
    <property type="entry name" value="Kelch-typ_b-propeller"/>
</dbReference>
<dbReference type="SMART" id="SM00225">
    <property type="entry name" value="BTB"/>
    <property type="match status" value="1"/>
</dbReference>
<keyword evidence="6" id="KW-1185">Reference proteome</keyword>
<evidence type="ECO:0000313" key="6">
    <source>
        <dbReference type="Proteomes" id="UP001634394"/>
    </source>
</evidence>
<dbReference type="InterPro" id="IPR011333">
    <property type="entry name" value="SKP1/BTB/POZ_sf"/>
</dbReference>
<dbReference type="SMART" id="SM00612">
    <property type="entry name" value="Kelch"/>
    <property type="match status" value="6"/>
</dbReference>
<gene>
    <name evidence="5" type="ORF">ACJMK2_023766</name>
</gene>
<dbReference type="PIRSF" id="PIRSF037037">
    <property type="entry name" value="Kelch-like_protein_gigaxonin"/>
    <property type="match status" value="1"/>
</dbReference>
<dbReference type="PANTHER" id="PTHR24412:SF172">
    <property type="entry name" value="KELCH-LIKE PROTEIN 10"/>
    <property type="match status" value="1"/>
</dbReference>
<protein>
    <recommendedName>
        <fullName evidence="4">BTB domain-containing protein</fullName>
    </recommendedName>
</protein>
<reference evidence="5 6" key="1">
    <citation type="submission" date="2024-11" db="EMBL/GenBank/DDBJ databases">
        <title>Chromosome-level genome assembly of the freshwater bivalve Anodonta woodiana.</title>
        <authorList>
            <person name="Chen X."/>
        </authorList>
    </citation>
    <scope>NUCLEOTIDE SEQUENCE [LARGE SCALE GENOMIC DNA]</scope>
    <source>
        <strain evidence="5">MN2024</strain>
        <tissue evidence="5">Gills</tissue>
    </source>
</reference>
<dbReference type="SMART" id="SM00875">
    <property type="entry name" value="BACK"/>
    <property type="match status" value="1"/>
</dbReference>
<organism evidence="5 6">
    <name type="scientific">Sinanodonta woodiana</name>
    <name type="common">Chinese pond mussel</name>
    <name type="synonym">Anodonta woodiana</name>
    <dbReference type="NCBI Taxonomy" id="1069815"/>
    <lineage>
        <taxon>Eukaryota</taxon>
        <taxon>Metazoa</taxon>
        <taxon>Spiralia</taxon>
        <taxon>Lophotrochozoa</taxon>
        <taxon>Mollusca</taxon>
        <taxon>Bivalvia</taxon>
        <taxon>Autobranchia</taxon>
        <taxon>Heteroconchia</taxon>
        <taxon>Palaeoheterodonta</taxon>
        <taxon>Unionida</taxon>
        <taxon>Unionoidea</taxon>
        <taxon>Unionidae</taxon>
        <taxon>Unioninae</taxon>
        <taxon>Sinanodonta</taxon>
    </lineage>
</organism>
<feature type="domain" description="BTB" evidence="4">
    <location>
        <begin position="37"/>
        <end position="104"/>
    </location>
</feature>
<dbReference type="PROSITE" id="PS50097">
    <property type="entry name" value="BTB"/>
    <property type="match status" value="1"/>
</dbReference>
<dbReference type="Gene3D" id="2.120.10.80">
    <property type="entry name" value="Kelch-type beta propeller"/>
    <property type="match status" value="2"/>
</dbReference>
<comment type="caution">
    <text evidence="5">The sequence shown here is derived from an EMBL/GenBank/DDBJ whole genome shotgun (WGS) entry which is preliminary data.</text>
</comment>
<evidence type="ECO:0000256" key="1">
    <source>
        <dbReference type="ARBA" id="ARBA00022441"/>
    </source>
</evidence>
<feature type="region of interest" description="Disordered" evidence="3">
    <location>
        <begin position="579"/>
        <end position="609"/>
    </location>
</feature>
<dbReference type="InterPro" id="IPR000210">
    <property type="entry name" value="BTB/POZ_dom"/>
</dbReference>